<accession>A0A0R2H0C7</accession>
<keyword evidence="9" id="KW-1185">Reference proteome</keyword>
<dbReference type="PANTHER" id="PTHR43394:SF1">
    <property type="entry name" value="ATP-BINDING CASSETTE SUB-FAMILY B MEMBER 10, MITOCHONDRIAL"/>
    <property type="match status" value="1"/>
</dbReference>
<dbReference type="RefSeq" id="WP_057744966.1">
    <property type="nucleotide sequence ID" value="NZ_BJLU01000011.1"/>
</dbReference>
<dbReference type="SMART" id="SM00382">
    <property type="entry name" value="AAA"/>
    <property type="match status" value="1"/>
</dbReference>
<comment type="caution">
    <text evidence="8">The sequence shown here is derived from an EMBL/GenBank/DDBJ whole genome shotgun (WGS) entry which is preliminary data.</text>
</comment>
<keyword evidence="3" id="KW-0812">Transmembrane</keyword>
<evidence type="ECO:0000256" key="3">
    <source>
        <dbReference type="ARBA" id="ARBA00022692"/>
    </source>
</evidence>
<keyword evidence="7" id="KW-0472">Membrane</keyword>
<evidence type="ECO:0000256" key="1">
    <source>
        <dbReference type="ARBA" id="ARBA00004651"/>
    </source>
</evidence>
<dbReference type="Pfam" id="PF00664">
    <property type="entry name" value="ABC_membrane"/>
    <property type="match status" value="1"/>
</dbReference>
<protein>
    <submittedName>
        <fullName evidence="8">Uncharacterized protein</fullName>
    </submittedName>
</protein>
<dbReference type="InterPro" id="IPR039421">
    <property type="entry name" value="Type_1_exporter"/>
</dbReference>
<dbReference type="CDD" id="cd18547">
    <property type="entry name" value="ABC_6TM_Tm288_like"/>
    <property type="match status" value="1"/>
</dbReference>
<evidence type="ECO:0000313" key="9">
    <source>
        <dbReference type="Proteomes" id="UP000051992"/>
    </source>
</evidence>
<sequence length="593" mass="66217">MQSLWHAIKFFARYFKHYKLGMLIIAVFTILATYFQVKAPVYMGKAIQEIANYLMLKSNPATAKQASMTQVYNAVEMFLLFIVMMGVGLFIVSMAQAIISSRSVDDMRTGLFAKIQRMTVKYFDSHRDGEVLSRFTSDLDNIFNAMNEAIFQLFAQLVLLIGVVIMMFHQNVQLAWVTIASTPIAVLLSVIIITQAQRYVNLQQEEVGHLNGYVNEQINGEKVIITNGLQAGSIDEFMEHNDKVQQATYRGQVWSGILNPLMMGMSLVNTAIVIFFGGYLALNGSLDRATALGMIVMFVNFSQQFYQPISQITSTYNMLQLAVTGARRLDEVFAQKDEVSPAEPVAFDGLKDKVELDDIHFSYNPGKEILHGISIEVDKGKMVALVGPTGSGKTTVMNLLNRFYDVDSGAVKFDGIDVRDMSLKNLRDHVGIVLQDSIIFTGTIRYNITYGKPDATDEEVVSAAKQANIHDFIMSLPEQYDTEVSDENSVFSTGQKQLLSIARTILTNPELLILDEATSNVDTVTEAKIQKAMDNVIAGRTSFVIAHRLKTILNADKIVVLKNGNIIEEGTHQELLAQDGFYAELYHNQMVFE</sequence>
<evidence type="ECO:0000256" key="5">
    <source>
        <dbReference type="ARBA" id="ARBA00022840"/>
    </source>
</evidence>
<dbReference type="SUPFAM" id="SSF90123">
    <property type="entry name" value="ABC transporter transmembrane region"/>
    <property type="match status" value="1"/>
</dbReference>
<dbReference type="Pfam" id="PF00005">
    <property type="entry name" value="ABC_tran"/>
    <property type="match status" value="1"/>
</dbReference>
<reference evidence="8 9" key="1">
    <citation type="journal article" date="2015" name="Genome Announc.">
        <title>Expanding the biotechnology potential of lactobacilli through comparative genomics of 213 strains and associated genera.</title>
        <authorList>
            <person name="Sun Z."/>
            <person name="Harris H.M."/>
            <person name="McCann A."/>
            <person name="Guo C."/>
            <person name="Argimon S."/>
            <person name="Zhang W."/>
            <person name="Yang X."/>
            <person name="Jeffery I.B."/>
            <person name="Cooney J.C."/>
            <person name="Kagawa T.F."/>
            <person name="Liu W."/>
            <person name="Song Y."/>
            <person name="Salvetti E."/>
            <person name="Wrobel A."/>
            <person name="Rasinkangas P."/>
            <person name="Parkhill J."/>
            <person name="Rea M.C."/>
            <person name="O'Sullivan O."/>
            <person name="Ritari J."/>
            <person name="Douillard F.P."/>
            <person name="Paul Ross R."/>
            <person name="Yang R."/>
            <person name="Briner A.E."/>
            <person name="Felis G.E."/>
            <person name="de Vos W.M."/>
            <person name="Barrangou R."/>
            <person name="Klaenhammer T.R."/>
            <person name="Caufield P.W."/>
            <person name="Cui Y."/>
            <person name="Zhang H."/>
            <person name="O'Toole P.W."/>
        </authorList>
    </citation>
    <scope>NUCLEOTIDE SEQUENCE [LARGE SCALE GENOMIC DNA]</scope>
    <source>
        <strain evidence="8 9">DSM 20410</strain>
    </source>
</reference>
<name>A0A0R2H0C7_WEIVI</name>
<dbReference type="InterPro" id="IPR003439">
    <property type="entry name" value="ABC_transporter-like_ATP-bd"/>
</dbReference>
<dbReference type="Gene3D" id="3.40.50.300">
    <property type="entry name" value="P-loop containing nucleotide triphosphate hydrolases"/>
    <property type="match status" value="1"/>
</dbReference>
<dbReference type="OrthoDB" id="9770415at2"/>
<comment type="subcellular location">
    <subcellularLocation>
        <location evidence="1">Cell membrane</location>
        <topology evidence="1">Multi-pass membrane protein</topology>
    </subcellularLocation>
</comment>
<dbReference type="Proteomes" id="UP000051992">
    <property type="component" value="Unassembled WGS sequence"/>
</dbReference>
<dbReference type="GO" id="GO:0005886">
    <property type="term" value="C:plasma membrane"/>
    <property type="evidence" value="ECO:0007669"/>
    <property type="project" value="UniProtKB-SubCell"/>
</dbReference>
<dbReference type="InterPro" id="IPR011527">
    <property type="entry name" value="ABC1_TM_dom"/>
</dbReference>
<dbReference type="PATRIC" id="fig|1629.5.peg.643"/>
<dbReference type="PROSITE" id="PS50929">
    <property type="entry name" value="ABC_TM1F"/>
    <property type="match status" value="1"/>
</dbReference>
<evidence type="ECO:0000256" key="2">
    <source>
        <dbReference type="ARBA" id="ARBA00022448"/>
    </source>
</evidence>
<dbReference type="GO" id="GO:0005524">
    <property type="term" value="F:ATP binding"/>
    <property type="evidence" value="ECO:0007669"/>
    <property type="project" value="UniProtKB-KW"/>
</dbReference>
<dbReference type="GO" id="GO:0015421">
    <property type="term" value="F:ABC-type oligopeptide transporter activity"/>
    <property type="evidence" value="ECO:0007669"/>
    <property type="project" value="TreeGrafter"/>
</dbReference>
<gene>
    <name evidence="8" type="ORF">IV50_GL000638</name>
</gene>
<dbReference type="SUPFAM" id="SSF52540">
    <property type="entry name" value="P-loop containing nucleoside triphosphate hydrolases"/>
    <property type="match status" value="1"/>
</dbReference>
<dbReference type="EMBL" id="JQBM01000002">
    <property type="protein sequence ID" value="KRN46368.1"/>
    <property type="molecule type" value="Genomic_DNA"/>
</dbReference>
<dbReference type="InterPro" id="IPR027417">
    <property type="entry name" value="P-loop_NTPase"/>
</dbReference>
<dbReference type="FunFam" id="3.40.50.300:FF:000287">
    <property type="entry name" value="Multidrug ABC transporter ATP-binding protein"/>
    <property type="match status" value="1"/>
</dbReference>
<dbReference type="AlphaFoldDB" id="A0A0R2H0C7"/>
<dbReference type="InterPro" id="IPR036640">
    <property type="entry name" value="ABC1_TM_sf"/>
</dbReference>
<dbReference type="GO" id="GO:0016887">
    <property type="term" value="F:ATP hydrolysis activity"/>
    <property type="evidence" value="ECO:0007669"/>
    <property type="project" value="InterPro"/>
</dbReference>
<keyword evidence="5" id="KW-0067">ATP-binding</keyword>
<organism evidence="8 9">
    <name type="scientific">Weissella viridescens</name>
    <name type="common">Lactobacillus viridescens</name>
    <dbReference type="NCBI Taxonomy" id="1629"/>
    <lineage>
        <taxon>Bacteria</taxon>
        <taxon>Bacillati</taxon>
        <taxon>Bacillota</taxon>
        <taxon>Bacilli</taxon>
        <taxon>Lactobacillales</taxon>
        <taxon>Lactobacillaceae</taxon>
        <taxon>Weissella</taxon>
    </lineage>
</organism>
<evidence type="ECO:0000313" key="8">
    <source>
        <dbReference type="EMBL" id="KRN46368.1"/>
    </source>
</evidence>
<dbReference type="PANTHER" id="PTHR43394">
    <property type="entry name" value="ATP-DEPENDENT PERMEASE MDL1, MITOCHONDRIAL"/>
    <property type="match status" value="1"/>
</dbReference>
<keyword evidence="6" id="KW-1133">Transmembrane helix</keyword>
<dbReference type="PROSITE" id="PS50893">
    <property type="entry name" value="ABC_TRANSPORTER_2"/>
    <property type="match status" value="1"/>
</dbReference>
<proteinExistence type="predicted"/>
<dbReference type="Gene3D" id="1.20.1560.10">
    <property type="entry name" value="ABC transporter type 1, transmembrane domain"/>
    <property type="match status" value="1"/>
</dbReference>
<keyword evidence="4" id="KW-0547">Nucleotide-binding</keyword>
<evidence type="ECO:0000256" key="4">
    <source>
        <dbReference type="ARBA" id="ARBA00022741"/>
    </source>
</evidence>
<evidence type="ECO:0000256" key="7">
    <source>
        <dbReference type="ARBA" id="ARBA00023136"/>
    </source>
</evidence>
<evidence type="ECO:0000256" key="6">
    <source>
        <dbReference type="ARBA" id="ARBA00022989"/>
    </source>
</evidence>
<keyword evidence="2" id="KW-0813">Transport</keyword>
<dbReference type="InterPro" id="IPR003593">
    <property type="entry name" value="AAA+_ATPase"/>
</dbReference>